<organism evidence="3 4">
    <name type="scientific">Panacibacter ginsenosidivorans</name>
    <dbReference type="NCBI Taxonomy" id="1813871"/>
    <lineage>
        <taxon>Bacteria</taxon>
        <taxon>Pseudomonadati</taxon>
        <taxon>Bacteroidota</taxon>
        <taxon>Chitinophagia</taxon>
        <taxon>Chitinophagales</taxon>
        <taxon>Chitinophagaceae</taxon>
        <taxon>Panacibacter</taxon>
    </lineage>
</organism>
<dbReference type="KEGG" id="pgin:FRZ67_18665"/>
<evidence type="ECO:0000259" key="2">
    <source>
        <dbReference type="Pfam" id="PF13102"/>
    </source>
</evidence>
<dbReference type="Proteomes" id="UP000321533">
    <property type="component" value="Chromosome"/>
</dbReference>
<dbReference type="InterPro" id="IPR010998">
    <property type="entry name" value="Integrase_recombinase_N"/>
</dbReference>
<feature type="domain" description="Phage integrase SAM-like" evidence="2">
    <location>
        <begin position="65"/>
        <end position="165"/>
    </location>
</feature>
<keyword evidence="4" id="KW-1185">Reference proteome</keyword>
<dbReference type="GO" id="GO:0003677">
    <property type="term" value="F:DNA binding"/>
    <property type="evidence" value="ECO:0007669"/>
    <property type="project" value="UniProtKB-KW"/>
</dbReference>
<evidence type="ECO:0000313" key="3">
    <source>
        <dbReference type="EMBL" id="QEC69235.1"/>
    </source>
</evidence>
<dbReference type="AlphaFoldDB" id="A0A5B8VDU5"/>
<dbReference type="Gene3D" id="1.10.150.130">
    <property type="match status" value="1"/>
</dbReference>
<gene>
    <name evidence="3" type="ORF">FRZ67_18665</name>
</gene>
<sequence>MDEIDRQLQLASDLIKFAKRQEVAELGAYIKEKFDPALKLYKLAQEDFNLKNAYVPAEKSKKEIFFKQLDDYVKSKEKKVRQGTIEVYNDMIGHLAACEKYRKEKITFASLDFQFYEDLVDFLTYDYKHPRRKKDIYGLKVNTIGKTIKQLRILIKDRVKRKIKRKFGRLILH</sequence>
<name>A0A5B8VDU5_9BACT</name>
<dbReference type="EMBL" id="CP042435">
    <property type="protein sequence ID" value="QEC69235.1"/>
    <property type="molecule type" value="Genomic_DNA"/>
</dbReference>
<dbReference type="Pfam" id="PF13102">
    <property type="entry name" value="Phage_int_SAM_5"/>
    <property type="match status" value="1"/>
</dbReference>
<protein>
    <recommendedName>
        <fullName evidence="2">Phage integrase SAM-like domain-containing protein</fullName>
    </recommendedName>
</protein>
<evidence type="ECO:0000313" key="4">
    <source>
        <dbReference type="Proteomes" id="UP000321533"/>
    </source>
</evidence>
<accession>A0A5B8VDU5</accession>
<keyword evidence="1" id="KW-0238">DNA-binding</keyword>
<reference evidence="3 4" key="1">
    <citation type="journal article" date="2016" name="Int. J. Syst. Evol. Microbiol.">
        <title>Panacibacter ginsenosidivorans gen. nov., sp. nov., with ginsenoside converting activity isolated from soil of a ginseng field.</title>
        <authorList>
            <person name="Siddiqi M.Z."/>
            <person name="Muhammad Shafi S."/>
            <person name="Choi K.D."/>
            <person name="Im W.T."/>
        </authorList>
    </citation>
    <scope>NUCLEOTIDE SEQUENCE [LARGE SCALE GENOMIC DNA]</scope>
    <source>
        <strain evidence="3 4">Gsoil1550</strain>
    </source>
</reference>
<proteinExistence type="predicted"/>
<evidence type="ECO:0000256" key="1">
    <source>
        <dbReference type="ARBA" id="ARBA00023125"/>
    </source>
</evidence>
<dbReference type="OrthoDB" id="1493636at2"/>
<dbReference type="InterPro" id="IPR025269">
    <property type="entry name" value="SAM-like_dom"/>
</dbReference>